<name>A0ACC2UIA8_9FUNG</name>
<protein>
    <submittedName>
        <fullName evidence="1">Uncharacterized protein</fullName>
    </submittedName>
</protein>
<dbReference type="EMBL" id="QTSX02000715">
    <property type="protein sequence ID" value="KAJ9086583.1"/>
    <property type="molecule type" value="Genomic_DNA"/>
</dbReference>
<organism evidence="1 2">
    <name type="scientific">Entomophthora muscae</name>
    <dbReference type="NCBI Taxonomy" id="34485"/>
    <lineage>
        <taxon>Eukaryota</taxon>
        <taxon>Fungi</taxon>
        <taxon>Fungi incertae sedis</taxon>
        <taxon>Zoopagomycota</taxon>
        <taxon>Entomophthoromycotina</taxon>
        <taxon>Entomophthoromycetes</taxon>
        <taxon>Entomophthorales</taxon>
        <taxon>Entomophthoraceae</taxon>
        <taxon>Entomophthora</taxon>
    </lineage>
</organism>
<comment type="caution">
    <text evidence="1">The sequence shown here is derived from an EMBL/GenBank/DDBJ whole genome shotgun (WGS) entry which is preliminary data.</text>
</comment>
<keyword evidence="2" id="KW-1185">Reference proteome</keyword>
<proteinExistence type="predicted"/>
<reference evidence="1" key="1">
    <citation type="submission" date="2022-04" db="EMBL/GenBank/DDBJ databases">
        <title>Genome of the entomopathogenic fungus Entomophthora muscae.</title>
        <authorList>
            <person name="Elya C."/>
            <person name="Lovett B.R."/>
            <person name="Lee E."/>
            <person name="Macias A.M."/>
            <person name="Hajek A.E."/>
            <person name="De Bivort B.L."/>
            <person name="Kasson M.T."/>
            <person name="De Fine Licht H.H."/>
            <person name="Stajich J.E."/>
        </authorList>
    </citation>
    <scope>NUCLEOTIDE SEQUENCE</scope>
    <source>
        <strain evidence="1">Berkeley</strain>
    </source>
</reference>
<gene>
    <name evidence="1" type="ORF">DSO57_1002305</name>
</gene>
<accession>A0ACC2UIA8</accession>
<evidence type="ECO:0000313" key="1">
    <source>
        <dbReference type="EMBL" id="KAJ9086583.1"/>
    </source>
</evidence>
<evidence type="ECO:0000313" key="2">
    <source>
        <dbReference type="Proteomes" id="UP001165960"/>
    </source>
</evidence>
<dbReference type="Proteomes" id="UP001165960">
    <property type="component" value="Unassembled WGS sequence"/>
</dbReference>
<sequence>MIDEFIINSNQTNQHDSPSQRQSSQLFDQNSEATIAFQEHASTSLNQERLMLPFDREIESFSRQVEIEANACPARKPQHHFVTSPISSSSKRARFDSTSQLSHAHSNDNTSHVF</sequence>